<reference evidence="9" key="1">
    <citation type="journal article" date="2021" name="PeerJ">
        <title>Extensive microbial diversity within the chicken gut microbiome revealed by metagenomics and culture.</title>
        <authorList>
            <person name="Gilroy R."/>
            <person name="Ravi A."/>
            <person name="Getino M."/>
            <person name="Pursley I."/>
            <person name="Horton D.L."/>
            <person name="Alikhan N.F."/>
            <person name="Baker D."/>
            <person name="Gharbi K."/>
            <person name="Hall N."/>
            <person name="Watson M."/>
            <person name="Adriaenssens E.M."/>
            <person name="Foster-Nyarko E."/>
            <person name="Jarju S."/>
            <person name="Secka A."/>
            <person name="Antonio M."/>
            <person name="Oren A."/>
            <person name="Chaudhuri R.R."/>
            <person name="La Ragione R."/>
            <person name="Hildebrand F."/>
            <person name="Pallen M.J."/>
        </authorList>
    </citation>
    <scope>NUCLEOTIDE SEQUENCE</scope>
    <source>
        <strain evidence="9">ChiBcolR8-3208</strain>
    </source>
</reference>
<comment type="subcellular location">
    <subcellularLocation>
        <location evidence="1 7">Cell membrane</location>
        <topology evidence="1 7">Multi-pass membrane protein</topology>
    </subcellularLocation>
</comment>
<dbReference type="Proteomes" id="UP000824214">
    <property type="component" value="Unassembled WGS sequence"/>
</dbReference>
<evidence type="ECO:0000313" key="10">
    <source>
        <dbReference type="Proteomes" id="UP000824214"/>
    </source>
</evidence>
<dbReference type="GO" id="GO:0055085">
    <property type="term" value="P:transmembrane transport"/>
    <property type="evidence" value="ECO:0007669"/>
    <property type="project" value="InterPro"/>
</dbReference>
<comment type="similarity">
    <text evidence="7">Belongs to the binding-protein-dependent transport system permease family.</text>
</comment>
<reference evidence="9" key="2">
    <citation type="submission" date="2021-04" db="EMBL/GenBank/DDBJ databases">
        <authorList>
            <person name="Gilroy R."/>
        </authorList>
    </citation>
    <scope>NUCLEOTIDE SEQUENCE</scope>
    <source>
        <strain evidence="9">ChiBcolR8-3208</strain>
    </source>
</reference>
<sequence>MKRTWKGYLFAGPLLLGFLLFYVLPFGQVVWDSLSQGTGKSQLFVGLENYSRMFQNDMFRMAFGNTMGFLGIGLPVILLLSYGLALFLKRQARRFQLLRTVFLLPYVMPVAGTVLLVDLLFSREGLVNQLFLTLGLPLADWLQSPAAFWVMLILYLWKSTGYAVVLLLAGLMAIPPDHYAVAQVEGAGRWQAFRYITMPQMWYALFIAFVFSLINAFKCFREIFLVGGEHPHPSVYMLQHFINNSFENLNYQRLSVASVLLFLVLTLVLGACALWVLRKEAART</sequence>
<dbReference type="InterPro" id="IPR051393">
    <property type="entry name" value="ABC_transporter_permease"/>
</dbReference>
<evidence type="ECO:0000259" key="8">
    <source>
        <dbReference type="PROSITE" id="PS50928"/>
    </source>
</evidence>
<dbReference type="Pfam" id="PF00528">
    <property type="entry name" value="BPD_transp_1"/>
    <property type="match status" value="1"/>
</dbReference>
<comment type="caution">
    <text evidence="9">The sequence shown here is derived from an EMBL/GenBank/DDBJ whole genome shotgun (WGS) entry which is preliminary data.</text>
</comment>
<protein>
    <submittedName>
        <fullName evidence="9">Sugar ABC transporter permease</fullName>
    </submittedName>
</protein>
<feature type="domain" description="ABC transmembrane type-1" evidence="8">
    <location>
        <begin position="63"/>
        <end position="273"/>
    </location>
</feature>
<feature type="transmembrane region" description="Helical" evidence="7">
    <location>
        <begin position="195"/>
        <end position="217"/>
    </location>
</feature>
<evidence type="ECO:0000313" key="9">
    <source>
        <dbReference type="EMBL" id="HJB37793.1"/>
    </source>
</evidence>
<name>A0A9D2LZU8_9FIRM</name>
<dbReference type="InterPro" id="IPR035906">
    <property type="entry name" value="MetI-like_sf"/>
</dbReference>
<accession>A0A9D2LZU8</accession>
<keyword evidence="2 7" id="KW-0813">Transport</keyword>
<dbReference type="Gene3D" id="1.10.3720.10">
    <property type="entry name" value="MetI-like"/>
    <property type="match status" value="1"/>
</dbReference>
<dbReference type="AlphaFoldDB" id="A0A9D2LZU8"/>
<feature type="transmembrane region" description="Helical" evidence="7">
    <location>
        <begin position="146"/>
        <end position="174"/>
    </location>
</feature>
<feature type="transmembrane region" description="Helical" evidence="7">
    <location>
        <begin position="100"/>
        <end position="121"/>
    </location>
</feature>
<gene>
    <name evidence="9" type="ORF">H9942_06960</name>
</gene>
<feature type="transmembrane region" description="Helical" evidence="7">
    <location>
        <begin position="67"/>
        <end position="88"/>
    </location>
</feature>
<feature type="transmembrane region" description="Helical" evidence="7">
    <location>
        <begin position="254"/>
        <end position="277"/>
    </location>
</feature>
<evidence type="ECO:0000256" key="6">
    <source>
        <dbReference type="ARBA" id="ARBA00023136"/>
    </source>
</evidence>
<dbReference type="GO" id="GO:0005886">
    <property type="term" value="C:plasma membrane"/>
    <property type="evidence" value="ECO:0007669"/>
    <property type="project" value="UniProtKB-SubCell"/>
</dbReference>
<keyword evidence="4 7" id="KW-0812">Transmembrane</keyword>
<evidence type="ECO:0000256" key="4">
    <source>
        <dbReference type="ARBA" id="ARBA00022692"/>
    </source>
</evidence>
<evidence type="ECO:0000256" key="1">
    <source>
        <dbReference type="ARBA" id="ARBA00004651"/>
    </source>
</evidence>
<dbReference type="PANTHER" id="PTHR30193:SF37">
    <property type="entry name" value="INNER MEMBRANE ABC TRANSPORTER PERMEASE PROTEIN YCJO"/>
    <property type="match status" value="1"/>
</dbReference>
<dbReference type="PANTHER" id="PTHR30193">
    <property type="entry name" value="ABC TRANSPORTER PERMEASE PROTEIN"/>
    <property type="match status" value="1"/>
</dbReference>
<dbReference type="CDD" id="cd06261">
    <property type="entry name" value="TM_PBP2"/>
    <property type="match status" value="1"/>
</dbReference>
<keyword evidence="3" id="KW-1003">Cell membrane</keyword>
<feature type="transmembrane region" description="Helical" evidence="7">
    <location>
        <begin position="7"/>
        <end position="24"/>
    </location>
</feature>
<evidence type="ECO:0000256" key="5">
    <source>
        <dbReference type="ARBA" id="ARBA00022989"/>
    </source>
</evidence>
<evidence type="ECO:0000256" key="3">
    <source>
        <dbReference type="ARBA" id="ARBA00022475"/>
    </source>
</evidence>
<keyword evidence="5 7" id="KW-1133">Transmembrane helix</keyword>
<dbReference type="InterPro" id="IPR000515">
    <property type="entry name" value="MetI-like"/>
</dbReference>
<evidence type="ECO:0000256" key="7">
    <source>
        <dbReference type="RuleBase" id="RU363032"/>
    </source>
</evidence>
<organism evidence="9 10">
    <name type="scientific">Candidatus Acutalibacter ornithocaccae</name>
    <dbReference type="NCBI Taxonomy" id="2838416"/>
    <lineage>
        <taxon>Bacteria</taxon>
        <taxon>Bacillati</taxon>
        <taxon>Bacillota</taxon>
        <taxon>Clostridia</taxon>
        <taxon>Eubacteriales</taxon>
        <taxon>Acutalibacteraceae</taxon>
        <taxon>Acutalibacter</taxon>
    </lineage>
</organism>
<proteinExistence type="inferred from homology"/>
<dbReference type="SUPFAM" id="SSF161098">
    <property type="entry name" value="MetI-like"/>
    <property type="match status" value="1"/>
</dbReference>
<dbReference type="EMBL" id="DWXZ01000144">
    <property type="protein sequence ID" value="HJB37793.1"/>
    <property type="molecule type" value="Genomic_DNA"/>
</dbReference>
<evidence type="ECO:0000256" key="2">
    <source>
        <dbReference type="ARBA" id="ARBA00022448"/>
    </source>
</evidence>
<keyword evidence="6 7" id="KW-0472">Membrane</keyword>
<dbReference type="PROSITE" id="PS50928">
    <property type="entry name" value="ABC_TM1"/>
    <property type="match status" value="1"/>
</dbReference>